<dbReference type="OrthoDB" id="3249498at2759"/>
<organism evidence="2 3">
    <name type="scientific">Dendrothele bispora (strain CBS 962.96)</name>
    <dbReference type="NCBI Taxonomy" id="1314807"/>
    <lineage>
        <taxon>Eukaryota</taxon>
        <taxon>Fungi</taxon>
        <taxon>Dikarya</taxon>
        <taxon>Basidiomycota</taxon>
        <taxon>Agaricomycotina</taxon>
        <taxon>Agaricomycetes</taxon>
        <taxon>Agaricomycetidae</taxon>
        <taxon>Agaricales</taxon>
        <taxon>Agaricales incertae sedis</taxon>
        <taxon>Dendrothele</taxon>
    </lineage>
</organism>
<dbReference type="Proteomes" id="UP000297245">
    <property type="component" value="Unassembled WGS sequence"/>
</dbReference>
<gene>
    <name evidence="2" type="ORF">K435DRAFT_558026</name>
</gene>
<keyword evidence="3" id="KW-1185">Reference proteome</keyword>
<feature type="domain" description="RNase H type-1" evidence="1">
    <location>
        <begin position="34"/>
        <end position="113"/>
    </location>
</feature>
<proteinExistence type="predicted"/>
<reference evidence="2 3" key="1">
    <citation type="journal article" date="2019" name="Nat. Ecol. Evol.">
        <title>Megaphylogeny resolves global patterns of mushroom evolution.</title>
        <authorList>
            <person name="Varga T."/>
            <person name="Krizsan K."/>
            <person name="Foldi C."/>
            <person name="Dima B."/>
            <person name="Sanchez-Garcia M."/>
            <person name="Sanchez-Ramirez S."/>
            <person name="Szollosi G.J."/>
            <person name="Szarkandi J.G."/>
            <person name="Papp V."/>
            <person name="Albert L."/>
            <person name="Andreopoulos W."/>
            <person name="Angelini C."/>
            <person name="Antonin V."/>
            <person name="Barry K.W."/>
            <person name="Bougher N.L."/>
            <person name="Buchanan P."/>
            <person name="Buyck B."/>
            <person name="Bense V."/>
            <person name="Catcheside P."/>
            <person name="Chovatia M."/>
            <person name="Cooper J."/>
            <person name="Damon W."/>
            <person name="Desjardin D."/>
            <person name="Finy P."/>
            <person name="Geml J."/>
            <person name="Haridas S."/>
            <person name="Hughes K."/>
            <person name="Justo A."/>
            <person name="Karasinski D."/>
            <person name="Kautmanova I."/>
            <person name="Kiss B."/>
            <person name="Kocsube S."/>
            <person name="Kotiranta H."/>
            <person name="LaButti K.M."/>
            <person name="Lechner B.E."/>
            <person name="Liimatainen K."/>
            <person name="Lipzen A."/>
            <person name="Lukacs Z."/>
            <person name="Mihaltcheva S."/>
            <person name="Morgado L.N."/>
            <person name="Niskanen T."/>
            <person name="Noordeloos M.E."/>
            <person name="Ohm R.A."/>
            <person name="Ortiz-Santana B."/>
            <person name="Ovrebo C."/>
            <person name="Racz N."/>
            <person name="Riley R."/>
            <person name="Savchenko A."/>
            <person name="Shiryaev A."/>
            <person name="Soop K."/>
            <person name="Spirin V."/>
            <person name="Szebenyi C."/>
            <person name="Tomsovsky M."/>
            <person name="Tulloss R.E."/>
            <person name="Uehling J."/>
            <person name="Grigoriev I.V."/>
            <person name="Vagvolgyi C."/>
            <person name="Papp T."/>
            <person name="Martin F.M."/>
            <person name="Miettinen O."/>
            <person name="Hibbett D.S."/>
            <person name="Nagy L.G."/>
        </authorList>
    </citation>
    <scope>NUCLEOTIDE SEQUENCE [LARGE SCALE GENOMIC DNA]</scope>
    <source>
        <strain evidence="2 3">CBS 962.96</strain>
    </source>
</reference>
<dbReference type="AlphaFoldDB" id="A0A4S8KNZ2"/>
<dbReference type="GO" id="GO:0003676">
    <property type="term" value="F:nucleic acid binding"/>
    <property type="evidence" value="ECO:0007669"/>
    <property type="project" value="InterPro"/>
</dbReference>
<protein>
    <recommendedName>
        <fullName evidence="1">RNase H type-1 domain-containing protein</fullName>
    </recommendedName>
</protein>
<dbReference type="InterPro" id="IPR002156">
    <property type="entry name" value="RNaseH_domain"/>
</dbReference>
<dbReference type="Gene3D" id="3.30.420.10">
    <property type="entry name" value="Ribonuclease H-like superfamily/Ribonuclease H"/>
    <property type="match status" value="1"/>
</dbReference>
<feature type="non-terminal residue" evidence="2">
    <location>
        <position position="1"/>
    </location>
</feature>
<sequence length="137" mass="15439">LGIWIPERKLGLSFPLPVSASKFPIFYWEALCVYSALKLAVDHAQLLSSKLRRMVIFTDSKNTVDIFDSLRAAPSYNNILKWSVDILLDSKVELRVVHIPGEQNVIADALSRRNFQQTHALVPSVTIVPFIPPRNAL</sequence>
<evidence type="ECO:0000313" key="3">
    <source>
        <dbReference type="Proteomes" id="UP000297245"/>
    </source>
</evidence>
<dbReference type="InterPro" id="IPR036397">
    <property type="entry name" value="RNaseH_sf"/>
</dbReference>
<dbReference type="CDD" id="cd06222">
    <property type="entry name" value="RNase_H_like"/>
    <property type="match status" value="1"/>
</dbReference>
<dbReference type="GO" id="GO:0004523">
    <property type="term" value="F:RNA-DNA hybrid ribonuclease activity"/>
    <property type="evidence" value="ECO:0007669"/>
    <property type="project" value="InterPro"/>
</dbReference>
<feature type="non-terminal residue" evidence="2">
    <location>
        <position position="137"/>
    </location>
</feature>
<dbReference type="InterPro" id="IPR044730">
    <property type="entry name" value="RNase_H-like_dom_plant"/>
</dbReference>
<accession>A0A4S8KNZ2</accession>
<evidence type="ECO:0000259" key="1">
    <source>
        <dbReference type="Pfam" id="PF13456"/>
    </source>
</evidence>
<evidence type="ECO:0000313" key="2">
    <source>
        <dbReference type="EMBL" id="THU77396.1"/>
    </source>
</evidence>
<dbReference type="EMBL" id="ML180453">
    <property type="protein sequence ID" value="THU77396.1"/>
    <property type="molecule type" value="Genomic_DNA"/>
</dbReference>
<dbReference type="Pfam" id="PF13456">
    <property type="entry name" value="RVT_3"/>
    <property type="match status" value="1"/>
</dbReference>
<dbReference type="SUPFAM" id="SSF53098">
    <property type="entry name" value="Ribonuclease H-like"/>
    <property type="match status" value="1"/>
</dbReference>
<dbReference type="InterPro" id="IPR012337">
    <property type="entry name" value="RNaseH-like_sf"/>
</dbReference>
<name>A0A4S8KNZ2_DENBC</name>